<evidence type="ECO:0000313" key="2">
    <source>
        <dbReference type="Proteomes" id="UP000251213"/>
    </source>
</evidence>
<protein>
    <submittedName>
        <fullName evidence="1">HNH endonuclease</fullName>
    </submittedName>
</protein>
<reference evidence="1 2" key="1">
    <citation type="submission" date="2018-06" db="EMBL/GenBank/DDBJ databases">
        <title>Thermoflavimicrobium daqus sp. nov., a thermophilic microbe isolated from Moutai-flavour Daqu.</title>
        <authorList>
            <person name="Wang X."/>
            <person name="Zhou H."/>
        </authorList>
    </citation>
    <scope>NUCLEOTIDE SEQUENCE [LARGE SCALE GENOMIC DNA]</scope>
    <source>
        <strain evidence="1 2">FBKL4.011</strain>
    </source>
</reference>
<evidence type="ECO:0000313" key="1">
    <source>
        <dbReference type="EMBL" id="RAL26261.1"/>
    </source>
</evidence>
<keyword evidence="1" id="KW-0378">Hydrolase</keyword>
<keyword evidence="1" id="KW-0255">Endonuclease</keyword>
<dbReference type="OrthoDB" id="489287at2"/>
<comment type="caution">
    <text evidence="1">The sequence shown here is derived from an EMBL/GenBank/DDBJ whole genome shotgun (WGS) entry which is preliminary data.</text>
</comment>
<name>A0A364K7I4_9BACL</name>
<dbReference type="EMBL" id="QJKK01000002">
    <property type="protein sequence ID" value="RAL26261.1"/>
    <property type="molecule type" value="Genomic_DNA"/>
</dbReference>
<dbReference type="RefSeq" id="WP_113657946.1">
    <property type="nucleotide sequence ID" value="NZ_KZ845664.1"/>
</dbReference>
<keyword evidence="2" id="KW-1185">Reference proteome</keyword>
<dbReference type="Gene3D" id="1.10.30.50">
    <property type="match status" value="1"/>
</dbReference>
<proteinExistence type="predicted"/>
<keyword evidence="1" id="KW-0540">Nuclease</keyword>
<dbReference type="GO" id="GO:0004519">
    <property type="term" value="F:endonuclease activity"/>
    <property type="evidence" value="ECO:0007669"/>
    <property type="project" value="UniProtKB-KW"/>
</dbReference>
<reference evidence="1 2" key="2">
    <citation type="submission" date="2018-06" db="EMBL/GenBank/DDBJ databases">
        <authorList>
            <person name="Zhirakovskaya E."/>
        </authorList>
    </citation>
    <scope>NUCLEOTIDE SEQUENCE [LARGE SCALE GENOMIC DNA]</scope>
    <source>
        <strain evidence="1 2">FBKL4.011</strain>
    </source>
</reference>
<dbReference type="AlphaFoldDB" id="A0A364K7I4"/>
<dbReference type="Proteomes" id="UP000251213">
    <property type="component" value="Unassembled WGS sequence"/>
</dbReference>
<organism evidence="1 2">
    <name type="scientific">Thermoflavimicrobium daqui</name>
    <dbReference type="NCBI Taxonomy" id="2137476"/>
    <lineage>
        <taxon>Bacteria</taxon>
        <taxon>Bacillati</taxon>
        <taxon>Bacillota</taxon>
        <taxon>Bacilli</taxon>
        <taxon>Bacillales</taxon>
        <taxon>Thermoactinomycetaceae</taxon>
        <taxon>Thermoflavimicrobium</taxon>
    </lineage>
</organism>
<gene>
    <name evidence="1" type="ORF">DL897_04510</name>
</gene>
<sequence length="341" mass="39663">MGIFEEEYPSLSSYFRAIILFGRNSASYKFSLAQSLIELASQQENTFFPLEELSIPFSKHMIEHLKLTDKQTTARSSKFLDGCRNYIRGILPYQQMLQLTKKHAFEVVLDAFHQVNGKTIPIQFFEVVHKNRKRGIILTDHVYQLFESDNAINFPYEIEARWRLVETAWSLNIAPSLLVMNYDHHSGEFYINKDNKRKNVTSSRDALNGYQKGKCFYCFNDISIEPGSEILADVDHFFPHILQAHLDIDLNGVWNLVLACPSCNRGENGKFANIPASKYLDRLHKRNSFFIESHHPLRETLINQTGETNKQRIDFLRNINKRALDIITTTWKSEIEFEPSF</sequence>
<accession>A0A364K7I4</accession>